<keyword evidence="6" id="KW-0411">Iron-sulfur</keyword>
<evidence type="ECO:0000256" key="7">
    <source>
        <dbReference type="ARBA" id="ARBA00047365"/>
    </source>
</evidence>
<organism evidence="10 11">
    <name type="scientific">Sporobacter termitidis DSM 10068</name>
    <dbReference type="NCBI Taxonomy" id="1123282"/>
    <lineage>
        <taxon>Bacteria</taxon>
        <taxon>Bacillati</taxon>
        <taxon>Bacillota</taxon>
        <taxon>Clostridia</taxon>
        <taxon>Eubacteriales</taxon>
        <taxon>Oscillospiraceae</taxon>
        <taxon>Sporobacter</taxon>
    </lineage>
</organism>
<sequence>MEYQNVTGRIYDIQGYAVHDGPGIRTTVYTKGCPLRCLWCHSPESQYHSLELGYLPVKCLGVDLCQNACVSACPNGAISAGEPVRALDGSGELRKAMIDRAKCTGCLKCTKACITKALYPSGRDTTVDEVYERLDKDRGFFKNGGGITISGGEAMAQFEFTLNLAKRLKDSGLHICLDTTGFAPTEEFKQILPYIDLFLYDIKHMDTLMHKKLTGVGNELILTNARFLAEHGGALQIRVPVIPKLTDKEDNLRATAAFCAELGEAVKLVQLLPYHATGRMKYDRLGWHYKLKNVEPPTEDFMNRILALFQSYGLSAQLY</sequence>
<feature type="domain" description="4Fe-4S ferredoxin-type" evidence="8">
    <location>
        <begin position="50"/>
        <end position="83"/>
    </location>
</feature>
<keyword evidence="4" id="KW-0479">Metal-binding</keyword>
<dbReference type="Gene3D" id="3.20.20.70">
    <property type="entry name" value="Aldolase class I"/>
    <property type="match status" value="1"/>
</dbReference>
<proteinExistence type="predicted"/>
<name>A0A1M5Z3C6_9FIRM</name>
<dbReference type="EMBL" id="FQXV01000013">
    <property type="protein sequence ID" value="SHI18755.1"/>
    <property type="molecule type" value="Genomic_DNA"/>
</dbReference>
<dbReference type="SFLD" id="SFLDG01066">
    <property type="entry name" value="organic_radical-activating_enz"/>
    <property type="match status" value="1"/>
</dbReference>
<keyword evidence="2" id="KW-0004">4Fe-4S</keyword>
<dbReference type="Proteomes" id="UP000183995">
    <property type="component" value="Unassembled WGS sequence"/>
</dbReference>
<reference evidence="10 11" key="1">
    <citation type="submission" date="2016-11" db="EMBL/GenBank/DDBJ databases">
        <authorList>
            <person name="Jaros S."/>
            <person name="Januszkiewicz K."/>
            <person name="Wedrychowicz H."/>
        </authorList>
    </citation>
    <scope>NUCLEOTIDE SEQUENCE [LARGE SCALE GENOMIC DNA]</scope>
    <source>
        <strain evidence="10 11">DSM 10068</strain>
    </source>
</reference>
<dbReference type="PANTHER" id="PTHR30352">
    <property type="entry name" value="PYRUVATE FORMATE-LYASE-ACTIVATING ENZYME"/>
    <property type="match status" value="1"/>
</dbReference>
<dbReference type="GO" id="GO:0051539">
    <property type="term" value="F:4 iron, 4 sulfur cluster binding"/>
    <property type="evidence" value="ECO:0007669"/>
    <property type="project" value="UniProtKB-KW"/>
</dbReference>
<dbReference type="SFLD" id="SFLDG01118">
    <property type="entry name" value="activating_enzymes__group_2"/>
    <property type="match status" value="1"/>
</dbReference>
<dbReference type="OrthoDB" id="9782387at2"/>
<keyword evidence="11" id="KW-1185">Reference proteome</keyword>
<evidence type="ECO:0000256" key="2">
    <source>
        <dbReference type="ARBA" id="ARBA00022485"/>
    </source>
</evidence>
<dbReference type="InterPro" id="IPR017896">
    <property type="entry name" value="4Fe4S_Fe-S-bd"/>
</dbReference>
<gene>
    <name evidence="10" type="ORF">SAMN02745823_03159</name>
</gene>
<dbReference type="InterPro" id="IPR058240">
    <property type="entry name" value="rSAM_sf"/>
</dbReference>
<dbReference type="SUPFAM" id="SSF54862">
    <property type="entry name" value="4Fe-4S ferredoxins"/>
    <property type="match status" value="1"/>
</dbReference>
<evidence type="ECO:0000259" key="9">
    <source>
        <dbReference type="PROSITE" id="PS51918"/>
    </source>
</evidence>
<dbReference type="InterPro" id="IPR013785">
    <property type="entry name" value="Aldolase_TIM"/>
</dbReference>
<dbReference type="InterPro" id="IPR007197">
    <property type="entry name" value="rSAM"/>
</dbReference>
<comment type="catalytic activity">
    <reaction evidence="7">
        <text>glycyl-[protein] + reduced [flavodoxin] + S-adenosyl-L-methionine = glycin-2-yl radical-[protein] + semiquinone [flavodoxin] + 5'-deoxyadenosine + L-methionine + H(+)</text>
        <dbReference type="Rhea" id="RHEA:61976"/>
        <dbReference type="Rhea" id="RHEA-COMP:10622"/>
        <dbReference type="Rhea" id="RHEA-COMP:14480"/>
        <dbReference type="Rhea" id="RHEA-COMP:15993"/>
        <dbReference type="Rhea" id="RHEA-COMP:15994"/>
        <dbReference type="ChEBI" id="CHEBI:15378"/>
        <dbReference type="ChEBI" id="CHEBI:17319"/>
        <dbReference type="ChEBI" id="CHEBI:29947"/>
        <dbReference type="ChEBI" id="CHEBI:32722"/>
        <dbReference type="ChEBI" id="CHEBI:57618"/>
        <dbReference type="ChEBI" id="CHEBI:57844"/>
        <dbReference type="ChEBI" id="CHEBI:59789"/>
        <dbReference type="ChEBI" id="CHEBI:140311"/>
    </reaction>
</comment>
<dbReference type="GO" id="GO:0016829">
    <property type="term" value="F:lyase activity"/>
    <property type="evidence" value="ECO:0007669"/>
    <property type="project" value="UniProtKB-KW"/>
</dbReference>
<dbReference type="GO" id="GO:0016491">
    <property type="term" value="F:oxidoreductase activity"/>
    <property type="evidence" value="ECO:0007669"/>
    <property type="project" value="InterPro"/>
</dbReference>
<dbReference type="SFLD" id="SFLDS00029">
    <property type="entry name" value="Radical_SAM"/>
    <property type="match status" value="1"/>
</dbReference>
<dbReference type="STRING" id="1123282.SAMN02745823_03159"/>
<accession>A0A1M5Z3C6</accession>
<dbReference type="PROSITE" id="PS51379">
    <property type="entry name" value="4FE4S_FER_2"/>
    <property type="match status" value="2"/>
</dbReference>
<dbReference type="NCBIfam" id="TIGR02494">
    <property type="entry name" value="PFLE_PFLC"/>
    <property type="match status" value="1"/>
</dbReference>
<dbReference type="AlphaFoldDB" id="A0A1M5Z3C6"/>
<keyword evidence="3" id="KW-0949">S-adenosyl-L-methionine</keyword>
<evidence type="ECO:0000256" key="1">
    <source>
        <dbReference type="ARBA" id="ARBA00001966"/>
    </source>
</evidence>
<dbReference type="GO" id="GO:0046872">
    <property type="term" value="F:metal ion binding"/>
    <property type="evidence" value="ECO:0007669"/>
    <property type="project" value="UniProtKB-KW"/>
</dbReference>
<dbReference type="InterPro" id="IPR012839">
    <property type="entry name" value="Organic_radical_activase"/>
</dbReference>
<dbReference type="RefSeq" id="WP_073081001.1">
    <property type="nucleotide sequence ID" value="NZ_FQXV01000013.1"/>
</dbReference>
<feature type="domain" description="Radical SAM core" evidence="9">
    <location>
        <begin position="19"/>
        <end position="315"/>
    </location>
</feature>
<dbReference type="SUPFAM" id="SSF102114">
    <property type="entry name" value="Radical SAM enzymes"/>
    <property type="match status" value="1"/>
</dbReference>
<dbReference type="InterPro" id="IPR040074">
    <property type="entry name" value="BssD/PflA/YjjW"/>
</dbReference>
<evidence type="ECO:0000259" key="8">
    <source>
        <dbReference type="PROSITE" id="PS51379"/>
    </source>
</evidence>
<dbReference type="PANTHER" id="PTHR30352:SF4">
    <property type="entry name" value="PYRUVATE FORMATE-LYASE 2-ACTIVATING ENZYME"/>
    <property type="match status" value="1"/>
</dbReference>
<dbReference type="PIRSF" id="PIRSF000371">
    <property type="entry name" value="PFL_act_enz"/>
    <property type="match status" value="1"/>
</dbReference>
<evidence type="ECO:0000256" key="6">
    <source>
        <dbReference type="ARBA" id="ARBA00023014"/>
    </source>
</evidence>
<evidence type="ECO:0000313" key="11">
    <source>
        <dbReference type="Proteomes" id="UP000183995"/>
    </source>
</evidence>
<evidence type="ECO:0000256" key="3">
    <source>
        <dbReference type="ARBA" id="ARBA00022691"/>
    </source>
</evidence>
<dbReference type="PROSITE" id="PS51918">
    <property type="entry name" value="RADICAL_SAM"/>
    <property type="match status" value="1"/>
</dbReference>
<dbReference type="InterPro" id="IPR034457">
    <property type="entry name" value="Organic_radical-activating"/>
</dbReference>
<evidence type="ECO:0000313" key="10">
    <source>
        <dbReference type="EMBL" id="SHI18755.1"/>
    </source>
</evidence>
<keyword evidence="10" id="KW-0670">Pyruvate</keyword>
<evidence type="ECO:0000256" key="5">
    <source>
        <dbReference type="ARBA" id="ARBA00023004"/>
    </source>
</evidence>
<dbReference type="Pfam" id="PF04055">
    <property type="entry name" value="Radical_SAM"/>
    <property type="match status" value="1"/>
</dbReference>
<dbReference type="Gene3D" id="3.30.70.20">
    <property type="match status" value="1"/>
</dbReference>
<feature type="domain" description="4Fe-4S ferredoxin-type" evidence="8">
    <location>
        <begin position="94"/>
        <end position="123"/>
    </location>
</feature>
<keyword evidence="10" id="KW-0456">Lyase</keyword>
<protein>
    <submittedName>
        <fullName evidence="10">Pyruvate formate lyase activating enzyme</fullName>
    </submittedName>
</protein>
<comment type="cofactor">
    <cofactor evidence="1">
        <name>[4Fe-4S] cluster</name>
        <dbReference type="ChEBI" id="CHEBI:49883"/>
    </cofactor>
</comment>
<evidence type="ECO:0000256" key="4">
    <source>
        <dbReference type="ARBA" id="ARBA00022723"/>
    </source>
</evidence>
<keyword evidence="5" id="KW-0408">Iron</keyword>